<reference evidence="1 2" key="1">
    <citation type="submission" date="2005-09" db="EMBL/GenBank/DDBJ databases">
        <authorList>
            <person name="Mural R.J."/>
            <person name="Li P.W."/>
            <person name="Adams M.D."/>
            <person name="Amanatides P.G."/>
            <person name="Baden-Tillson H."/>
            <person name="Barnstead M."/>
            <person name="Chin S.H."/>
            <person name="Dew I."/>
            <person name="Evans C.A."/>
            <person name="Ferriera S."/>
            <person name="Flanigan M."/>
            <person name="Fosler C."/>
            <person name="Glodek A."/>
            <person name="Gu Z."/>
            <person name="Holt R.A."/>
            <person name="Jennings D."/>
            <person name="Kraft C.L."/>
            <person name="Lu F."/>
            <person name="Nguyen T."/>
            <person name="Nusskern D.R."/>
            <person name="Pfannkoch C.M."/>
            <person name="Sitter C."/>
            <person name="Sutton G.G."/>
            <person name="Venter J.C."/>
            <person name="Wang Z."/>
            <person name="Woodage T."/>
            <person name="Zheng X.H."/>
            <person name="Zhong F."/>
        </authorList>
    </citation>
    <scope>NUCLEOTIDE SEQUENCE [LARGE SCALE GENOMIC DNA]</scope>
    <source>
        <strain>BN</strain>
        <strain evidence="2">Sprague-Dawley</strain>
    </source>
</reference>
<gene>
    <name evidence="1" type="ORF">rCG_52368</name>
</gene>
<name>A6K110_RAT</name>
<proteinExistence type="predicted"/>
<evidence type="ECO:0000313" key="2">
    <source>
        <dbReference type="Proteomes" id="UP000234681"/>
    </source>
</evidence>
<evidence type="ECO:0000313" key="1">
    <source>
        <dbReference type="EMBL" id="EDL88063.1"/>
    </source>
</evidence>
<sequence>MWPKLDSKFLKMKEF</sequence>
<dbReference type="EMBL" id="CH474011">
    <property type="protein sequence ID" value="EDL88063.1"/>
    <property type="molecule type" value="Genomic_DNA"/>
</dbReference>
<dbReference type="Proteomes" id="UP000234681">
    <property type="component" value="Chromosome 4"/>
</dbReference>
<accession>A6K110</accession>
<organism evidence="1 2">
    <name type="scientific">Rattus norvegicus</name>
    <name type="common">Rat</name>
    <dbReference type="NCBI Taxonomy" id="10116"/>
    <lineage>
        <taxon>Eukaryota</taxon>
        <taxon>Metazoa</taxon>
        <taxon>Chordata</taxon>
        <taxon>Craniata</taxon>
        <taxon>Vertebrata</taxon>
        <taxon>Euteleostomi</taxon>
        <taxon>Mammalia</taxon>
        <taxon>Eutheria</taxon>
        <taxon>Euarchontoglires</taxon>
        <taxon>Glires</taxon>
        <taxon>Rodentia</taxon>
        <taxon>Myomorpha</taxon>
        <taxon>Muroidea</taxon>
        <taxon>Muridae</taxon>
        <taxon>Murinae</taxon>
        <taxon>Rattus</taxon>
    </lineage>
</organism>
<protein>
    <submittedName>
        <fullName evidence="1">RCG52368</fullName>
    </submittedName>
</protein>